<dbReference type="GO" id="GO:0008392">
    <property type="term" value="F:arachidonate epoxygenase activity"/>
    <property type="evidence" value="ECO:0007669"/>
    <property type="project" value="TreeGrafter"/>
</dbReference>
<proteinExistence type="inferred from homology"/>
<accession>A0AAV6YIS6</accession>
<dbReference type="GO" id="GO:0006805">
    <property type="term" value="P:xenobiotic metabolic process"/>
    <property type="evidence" value="ECO:0007669"/>
    <property type="project" value="TreeGrafter"/>
</dbReference>
<evidence type="ECO:0000256" key="1">
    <source>
        <dbReference type="ARBA" id="ARBA00010617"/>
    </source>
</evidence>
<dbReference type="GO" id="GO:0005737">
    <property type="term" value="C:cytoplasm"/>
    <property type="evidence" value="ECO:0007669"/>
    <property type="project" value="TreeGrafter"/>
</dbReference>
<dbReference type="Pfam" id="PF00067">
    <property type="entry name" value="p450"/>
    <property type="match status" value="1"/>
</dbReference>
<keyword evidence="2" id="KW-0479">Metal-binding</keyword>
<evidence type="ECO:0000256" key="3">
    <source>
        <dbReference type="ARBA" id="ARBA00023004"/>
    </source>
</evidence>
<sequence length="127" mass="14611">QFIDPTKFVVQGVANVICSIVFGDRFEYSNDSFQKLLGMFSSVFQDMSSSWGQMQDMMPSVMQFIPGPHKRINKSLEKLTDFIKERVKMNEETFDPNSPRDFIDCFLIKQQQVPKKSKKGLTSAGER</sequence>
<organism evidence="4 5">
    <name type="scientific">Engystomops pustulosus</name>
    <name type="common">Tungara frog</name>
    <name type="synonym">Physalaemus pustulosus</name>
    <dbReference type="NCBI Taxonomy" id="76066"/>
    <lineage>
        <taxon>Eukaryota</taxon>
        <taxon>Metazoa</taxon>
        <taxon>Chordata</taxon>
        <taxon>Craniata</taxon>
        <taxon>Vertebrata</taxon>
        <taxon>Euteleostomi</taxon>
        <taxon>Amphibia</taxon>
        <taxon>Batrachia</taxon>
        <taxon>Anura</taxon>
        <taxon>Neobatrachia</taxon>
        <taxon>Hyloidea</taxon>
        <taxon>Leptodactylidae</taxon>
        <taxon>Leiuperinae</taxon>
        <taxon>Engystomops</taxon>
    </lineage>
</organism>
<protein>
    <submittedName>
        <fullName evidence="4">Uncharacterized protein</fullName>
    </submittedName>
</protein>
<dbReference type="EMBL" id="WNYA01051602">
    <property type="protein sequence ID" value="KAG8536028.1"/>
    <property type="molecule type" value="Genomic_DNA"/>
</dbReference>
<dbReference type="GO" id="GO:0020037">
    <property type="term" value="F:heme binding"/>
    <property type="evidence" value="ECO:0007669"/>
    <property type="project" value="InterPro"/>
</dbReference>
<comment type="similarity">
    <text evidence="1">Belongs to the cytochrome P450 family.</text>
</comment>
<dbReference type="SUPFAM" id="SSF48264">
    <property type="entry name" value="Cytochrome P450"/>
    <property type="match status" value="1"/>
</dbReference>
<keyword evidence="5" id="KW-1185">Reference proteome</keyword>
<evidence type="ECO:0000313" key="4">
    <source>
        <dbReference type="EMBL" id="KAG8536028.1"/>
    </source>
</evidence>
<evidence type="ECO:0000256" key="2">
    <source>
        <dbReference type="ARBA" id="ARBA00022723"/>
    </source>
</evidence>
<dbReference type="GO" id="GO:0016712">
    <property type="term" value="F:oxidoreductase activity, acting on paired donors, with incorporation or reduction of molecular oxygen, reduced flavin or flavoprotein as one donor, and incorporation of one atom of oxygen"/>
    <property type="evidence" value="ECO:0007669"/>
    <property type="project" value="TreeGrafter"/>
</dbReference>
<dbReference type="InterPro" id="IPR001128">
    <property type="entry name" value="Cyt_P450"/>
</dbReference>
<dbReference type="PANTHER" id="PTHR24300:SF424">
    <property type="entry name" value="CYTOCHROME P450"/>
    <property type="match status" value="1"/>
</dbReference>
<feature type="non-terminal residue" evidence="4">
    <location>
        <position position="1"/>
    </location>
</feature>
<dbReference type="InterPro" id="IPR036396">
    <property type="entry name" value="Cyt_P450_sf"/>
</dbReference>
<dbReference type="GO" id="GO:0019373">
    <property type="term" value="P:epoxygenase P450 pathway"/>
    <property type="evidence" value="ECO:0007669"/>
    <property type="project" value="TreeGrafter"/>
</dbReference>
<keyword evidence="3" id="KW-0408">Iron</keyword>
<comment type="caution">
    <text evidence="4">The sequence shown here is derived from an EMBL/GenBank/DDBJ whole genome shotgun (WGS) entry which is preliminary data.</text>
</comment>
<reference evidence="4" key="1">
    <citation type="thesis" date="2020" institute="ProQuest LLC" country="789 East Eisenhower Parkway, Ann Arbor, MI, USA">
        <title>Comparative Genomics and Chromosome Evolution.</title>
        <authorList>
            <person name="Mudd A.B."/>
        </authorList>
    </citation>
    <scope>NUCLEOTIDE SEQUENCE</scope>
    <source>
        <strain evidence="4">237g6f4</strain>
        <tissue evidence="4">Blood</tissue>
    </source>
</reference>
<dbReference type="Proteomes" id="UP000824782">
    <property type="component" value="Unassembled WGS sequence"/>
</dbReference>
<dbReference type="AlphaFoldDB" id="A0AAV6YIS6"/>
<evidence type="ECO:0000313" key="5">
    <source>
        <dbReference type="Proteomes" id="UP000824782"/>
    </source>
</evidence>
<name>A0AAV6YIS6_ENGPU</name>
<dbReference type="InterPro" id="IPR050182">
    <property type="entry name" value="Cytochrome_P450_fam2"/>
</dbReference>
<gene>
    <name evidence="4" type="ORF">GDO81_027250</name>
</gene>
<dbReference type="PANTHER" id="PTHR24300">
    <property type="entry name" value="CYTOCHROME P450 508A4-RELATED"/>
    <property type="match status" value="1"/>
</dbReference>
<dbReference type="Gene3D" id="1.10.630.10">
    <property type="entry name" value="Cytochrome P450"/>
    <property type="match status" value="1"/>
</dbReference>
<dbReference type="GO" id="GO:0005506">
    <property type="term" value="F:iron ion binding"/>
    <property type="evidence" value="ECO:0007669"/>
    <property type="project" value="InterPro"/>
</dbReference>